<accession>A0A1C2JH32</accession>
<dbReference type="Proteomes" id="UP000095008">
    <property type="component" value="Unassembled WGS sequence"/>
</dbReference>
<proteinExistence type="predicted"/>
<dbReference type="AlphaFoldDB" id="A0A1C2JH32"/>
<dbReference type="RefSeq" id="WP_035218775.1">
    <property type="nucleotide sequence ID" value="NZ_JAAOMO010000163.1"/>
</dbReference>
<reference evidence="1 3" key="1">
    <citation type="journal article" date="2016" name="Int. J. Mol. Sci.">
        <title>Comparative genomics of the extreme acidophile Acidithiobacillus thiooxidans reveals intraspecific divergence and niche adaptation.</title>
        <authorList>
            <person name="Zhang X."/>
            <person name="Feng X."/>
            <person name="Tao J."/>
            <person name="Ma L."/>
            <person name="Xiao Y."/>
            <person name="Liang Y."/>
            <person name="Liu X."/>
            <person name="Yin H."/>
        </authorList>
    </citation>
    <scope>NUCLEOTIDE SEQUENCE [LARGE SCALE GENOMIC DNA]</scope>
    <source>
        <strain evidence="2 3">A02</strain>
        <strain evidence="1">DXS-W</strain>
    </source>
</reference>
<evidence type="ECO:0000313" key="1">
    <source>
        <dbReference type="EMBL" id="OCX71788.1"/>
    </source>
</evidence>
<evidence type="ECO:0000313" key="3">
    <source>
        <dbReference type="Proteomes" id="UP000094893"/>
    </source>
</evidence>
<evidence type="ECO:0000313" key="2">
    <source>
        <dbReference type="EMBL" id="OCX72918.1"/>
    </source>
</evidence>
<dbReference type="Pfam" id="PF13711">
    <property type="entry name" value="DUF4160"/>
    <property type="match status" value="1"/>
</dbReference>
<name>A0A1C2JH32_ACITH</name>
<protein>
    <recommendedName>
        <fullName evidence="5">DUF4160 domain-containing protein</fullName>
    </recommendedName>
</protein>
<dbReference type="OrthoDB" id="122670at2"/>
<dbReference type="eggNOG" id="ENOG5031FPM">
    <property type="taxonomic scope" value="Bacteria"/>
</dbReference>
<evidence type="ECO:0000313" key="4">
    <source>
        <dbReference type="Proteomes" id="UP000095008"/>
    </source>
</evidence>
<evidence type="ECO:0008006" key="5">
    <source>
        <dbReference type="Google" id="ProtNLM"/>
    </source>
</evidence>
<dbReference type="InterPro" id="IPR025427">
    <property type="entry name" value="DUF4160"/>
</dbReference>
<dbReference type="EMBL" id="LWSA01000126">
    <property type="protein sequence ID" value="OCX72918.1"/>
    <property type="molecule type" value="Genomic_DNA"/>
</dbReference>
<organism evidence="1 4">
    <name type="scientific">Acidithiobacillus thiooxidans</name>
    <name type="common">Thiobacillus thiooxidans</name>
    <dbReference type="NCBI Taxonomy" id="930"/>
    <lineage>
        <taxon>Bacteria</taxon>
        <taxon>Pseudomonadati</taxon>
        <taxon>Pseudomonadota</taxon>
        <taxon>Acidithiobacillia</taxon>
        <taxon>Acidithiobacillales</taxon>
        <taxon>Acidithiobacillaceae</taxon>
        <taxon>Acidithiobacillus</taxon>
    </lineage>
</organism>
<keyword evidence="4" id="KW-1185">Reference proteome</keyword>
<gene>
    <name evidence="1" type="ORF">A6M23_11205</name>
    <name evidence="2" type="ORF">A6P07_09175</name>
</gene>
<dbReference type="EMBL" id="LWRY01000125">
    <property type="protein sequence ID" value="OCX71788.1"/>
    <property type="molecule type" value="Genomic_DNA"/>
</dbReference>
<sequence>MTNYSVGDDWRIRINGREQHPLPHVHVQFRDGSRVSLAIETGALLVGYVSPRKRLEPVRTWIEAHRDALLTEYRRLNP</sequence>
<comment type="caution">
    <text evidence="1">The sequence shown here is derived from an EMBL/GenBank/DDBJ whole genome shotgun (WGS) entry which is preliminary data.</text>
</comment>
<dbReference type="GeneID" id="60697475"/>
<dbReference type="Proteomes" id="UP000094893">
    <property type="component" value="Unassembled WGS sequence"/>
</dbReference>